<feature type="domain" description="VanZ-like" evidence="2">
    <location>
        <begin position="17"/>
        <end position="153"/>
    </location>
</feature>
<dbReference type="InterPro" id="IPR006976">
    <property type="entry name" value="VanZ-like"/>
</dbReference>
<proteinExistence type="predicted"/>
<dbReference type="EMBL" id="QZAA01000131">
    <property type="protein sequence ID" value="RQD76068.1"/>
    <property type="molecule type" value="Genomic_DNA"/>
</dbReference>
<gene>
    <name evidence="3" type="ORF">D5R97_04810</name>
</gene>
<organism evidence="3 4">
    <name type="scientific">Candidatus Syntrophonatronum acetioxidans</name>
    <dbReference type="NCBI Taxonomy" id="1795816"/>
    <lineage>
        <taxon>Bacteria</taxon>
        <taxon>Bacillati</taxon>
        <taxon>Bacillota</taxon>
        <taxon>Clostridia</taxon>
        <taxon>Eubacteriales</taxon>
        <taxon>Syntrophomonadaceae</taxon>
        <taxon>Candidatus Syntrophonatronum</taxon>
    </lineage>
</organism>
<feature type="transmembrane region" description="Helical" evidence="1">
    <location>
        <begin position="111"/>
        <end position="131"/>
    </location>
</feature>
<dbReference type="Pfam" id="PF04892">
    <property type="entry name" value="VanZ"/>
    <property type="match status" value="1"/>
</dbReference>
<comment type="caution">
    <text evidence="3">The sequence shown here is derived from an EMBL/GenBank/DDBJ whole genome shotgun (WGS) entry which is preliminary data.</text>
</comment>
<evidence type="ECO:0000313" key="3">
    <source>
        <dbReference type="EMBL" id="RQD76068.1"/>
    </source>
</evidence>
<evidence type="ECO:0000256" key="1">
    <source>
        <dbReference type="SAM" id="Phobius"/>
    </source>
</evidence>
<keyword evidence="1" id="KW-0812">Transmembrane</keyword>
<name>A0A424YEQ8_9FIRM</name>
<keyword evidence="1" id="KW-1133">Transmembrane helix</keyword>
<evidence type="ECO:0000313" key="4">
    <source>
        <dbReference type="Proteomes" id="UP000285138"/>
    </source>
</evidence>
<sequence length="174" mass="20771">MERRNFPRDRAFILASIICVAWVLFIFSLSFQSYQEQDLQPYLKERVPRETLEENLPRVEFRYSRGIQSYREPYRFIHFIIRKGAHLVIYAFLALLLVYQQLLHKRDPLRAFTRALIMLVVIAILDEGIQYFHEDRSGMIEDVILDLWGSIFVLGWLAFRGRDLRRPTLTGSFK</sequence>
<accession>A0A424YEQ8</accession>
<protein>
    <submittedName>
        <fullName evidence="3">VanZ family protein</fullName>
    </submittedName>
</protein>
<dbReference type="Proteomes" id="UP000285138">
    <property type="component" value="Unassembled WGS sequence"/>
</dbReference>
<dbReference type="AlphaFoldDB" id="A0A424YEQ8"/>
<evidence type="ECO:0000259" key="2">
    <source>
        <dbReference type="Pfam" id="PF04892"/>
    </source>
</evidence>
<dbReference type="NCBIfam" id="NF037970">
    <property type="entry name" value="vanZ_1"/>
    <property type="match status" value="1"/>
</dbReference>
<reference evidence="3 4" key="1">
    <citation type="submission" date="2018-08" db="EMBL/GenBank/DDBJ databases">
        <title>The metabolism and importance of syntrophic acetate oxidation coupled to methane or sulfide production in haloalkaline environments.</title>
        <authorList>
            <person name="Timmers P.H.A."/>
            <person name="Vavourakis C.D."/>
            <person name="Sorokin D.Y."/>
            <person name="Sinninghe Damste J.S."/>
            <person name="Muyzer G."/>
            <person name="Stams A.J.M."/>
            <person name="Plugge C.M."/>
        </authorList>
    </citation>
    <scope>NUCLEOTIDE SEQUENCE [LARGE SCALE GENOMIC DNA]</scope>
    <source>
        <strain evidence="3">MSAO_Bac1</strain>
    </source>
</reference>
<feature type="transmembrane region" description="Helical" evidence="1">
    <location>
        <begin position="143"/>
        <end position="159"/>
    </location>
</feature>
<keyword evidence="1" id="KW-0472">Membrane</keyword>
<feature type="transmembrane region" description="Helical" evidence="1">
    <location>
        <begin position="79"/>
        <end position="99"/>
    </location>
</feature>
<feature type="transmembrane region" description="Helical" evidence="1">
    <location>
        <begin position="12"/>
        <end position="31"/>
    </location>
</feature>